<dbReference type="SUPFAM" id="SSF109604">
    <property type="entry name" value="HD-domain/PDEase-like"/>
    <property type="match status" value="1"/>
</dbReference>
<proteinExistence type="predicted"/>
<accession>A0A169R7C7</accession>
<dbReference type="AlphaFoldDB" id="A0A169R7C7"/>
<feature type="domain" description="HD/PDEase" evidence="2">
    <location>
        <begin position="35"/>
        <end position="143"/>
    </location>
</feature>
<evidence type="ECO:0000313" key="4">
    <source>
        <dbReference type="Proteomes" id="UP000218288"/>
    </source>
</evidence>
<dbReference type="OrthoDB" id="9802385at2"/>
<evidence type="ECO:0000256" key="1">
    <source>
        <dbReference type="SAM" id="MobiDB-lite"/>
    </source>
</evidence>
<dbReference type="PANTHER" id="PTHR46246">
    <property type="entry name" value="GUANOSINE-3',5'-BIS(DIPHOSPHATE) 3'-PYROPHOSPHOHYDROLASE MESH1"/>
    <property type="match status" value="1"/>
</dbReference>
<feature type="region of interest" description="Disordered" evidence="1">
    <location>
        <begin position="100"/>
        <end position="123"/>
    </location>
</feature>
<protein>
    <submittedName>
        <fullName evidence="3">Metal-dependent phosphohydrolase</fullName>
    </submittedName>
</protein>
<gene>
    <name evidence="3" type="ORF">MPPM_3317</name>
</gene>
<dbReference type="InterPro" id="IPR052194">
    <property type="entry name" value="MESH1"/>
</dbReference>
<keyword evidence="3" id="KW-0378">Hydrolase</keyword>
<dbReference type="Gene3D" id="1.10.3210.10">
    <property type="entry name" value="Hypothetical protein af1432"/>
    <property type="match status" value="1"/>
</dbReference>
<name>A0A169R7C7_9HYPH</name>
<dbReference type="SMART" id="SM00471">
    <property type="entry name" value="HDc"/>
    <property type="match status" value="1"/>
</dbReference>
<dbReference type="Proteomes" id="UP000218288">
    <property type="component" value="Chromosome"/>
</dbReference>
<dbReference type="InterPro" id="IPR003607">
    <property type="entry name" value="HD/PDEase_dom"/>
</dbReference>
<dbReference type="EMBL" id="AP014809">
    <property type="protein sequence ID" value="BAU91922.1"/>
    <property type="molecule type" value="Genomic_DNA"/>
</dbReference>
<dbReference type="GO" id="GO:0008893">
    <property type="term" value="F:guanosine-3',5'-bis(diphosphate) 3'-diphosphatase activity"/>
    <property type="evidence" value="ECO:0007669"/>
    <property type="project" value="TreeGrafter"/>
</dbReference>
<reference evidence="3 4" key="1">
    <citation type="journal article" date="2016" name="Genome Announc.">
        <title>Complete Genome Sequence of Methylobacterium populi P-1M, Isolated from Pink-Pigmented Household Biofilm.</title>
        <authorList>
            <person name="Morohoshi T."/>
            <person name="Ikeda T."/>
        </authorList>
    </citation>
    <scope>NUCLEOTIDE SEQUENCE [LARGE SCALE GENOMIC DNA]</scope>
    <source>
        <strain evidence="3 4">P-1M</strain>
    </source>
</reference>
<dbReference type="RefSeq" id="WP_096485963.1">
    <property type="nucleotide sequence ID" value="NZ_AP014809.1"/>
</dbReference>
<sequence>MSLIERDQRDGVALVSRAADFAARRHASQQRKGSAREPYVNHLAEVAALLAETAGEPDAALVAAGWLHDTLEDTPTEREELERLFGSRVAELVAEVTDDKSLPKAERKRRQVETASGKSAGARAIKLADKTSNLRSLTMSPPEGWERQRIADYIAWAEEVIAGCRGTNAALEVLFDRAAAEARATL</sequence>
<dbReference type="Pfam" id="PF13328">
    <property type="entry name" value="HD_4"/>
    <property type="match status" value="1"/>
</dbReference>
<evidence type="ECO:0000259" key="2">
    <source>
        <dbReference type="SMART" id="SM00471"/>
    </source>
</evidence>
<evidence type="ECO:0000313" key="3">
    <source>
        <dbReference type="EMBL" id="BAU91922.1"/>
    </source>
</evidence>
<organism evidence="3 4">
    <name type="scientific">Methylorubrum populi</name>
    <dbReference type="NCBI Taxonomy" id="223967"/>
    <lineage>
        <taxon>Bacteria</taxon>
        <taxon>Pseudomonadati</taxon>
        <taxon>Pseudomonadota</taxon>
        <taxon>Alphaproteobacteria</taxon>
        <taxon>Hyphomicrobiales</taxon>
        <taxon>Methylobacteriaceae</taxon>
        <taxon>Methylorubrum</taxon>
    </lineage>
</organism>
<dbReference type="PANTHER" id="PTHR46246:SF1">
    <property type="entry name" value="GUANOSINE-3',5'-BIS(DIPHOSPHATE) 3'-PYROPHOSPHOHYDROLASE MESH1"/>
    <property type="match status" value="1"/>
</dbReference>